<dbReference type="Pfam" id="PF12937">
    <property type="entry name" value="F-box-like"/>
    <property type="match status" value="1"/>
</dbReference>
<organism evidence="2 3">
    <name type="scientific">Blyttiomyces helicus</name>
    <dbReference type="NCBI Taxonomy" id="388810"/>
    <lineage>
        <taxon>Eukaryota</taxon>
        <taxon>Fungi</taxon>
        <taxon>Fungi incertae sedis</taxon>
        <taxon>Chytridiomycota</taxon>
        <taxon>Chytridiomycota incertae sedis</taxon>
        <taxon>Chytridiomycetes</taxon>
        <taxon>Chytridiomycetes incertae sedis</taxon>
        <taxon>Blyttiomyces</taxon>
    </lineage>
</organism>
<gene>
    <name evidence="2" type="ORF">BDK51DRAFT_26454</name>
</gene>
<dbReference type="SUPFAM" id="SSF81383">
    <property type="entry name" value="F-box domain"/>
    <property type="match status" value="1"/>
</dbReference>
<evidence type="ECO:0000313" key="2">
    <source>
        <dbReference type="EMBL" id="RKO86661.1"/>
    </source>
</evidence>
<dbReference type="InterPro" id="IPR001810">
    <property type="entry name" value="F-box_dom"/>
</dbReference>
<dbReference type="AlphaFoldDB" id="A0A4P9W311"/>
<evidence type="ECO:0000313" key="3">
    <source>
        <dbReference type="Proteomes" id="UP000269721"/>
    </source>
</evidence>
<feature type="domain" description="F-box" evidence="1">
    <location>
        <begin position="158"/>
        <end position="204"/>
    </location>
</feature>
<protein>
    <recommendedName>
        <fullName evidence="1">F-box domain-containing protein</fullName>
    </recommendedName>
</protein>
<proteinExistence type="predicted"/>
<dbReference type="Proteomes" id="UP000269721">
    <property type="component" value="Unassembled WGS sequence"/>
</dbReference>
<keyword evidence="3" id="KW-1185">Reference proteome</keyword>
<reference evidence="3" key="1">
    <citation type="journal article" date="2018" name="Nat. Microbiol.">
        <title>Leveraging single-cell genomics to expand the fungal tree of life.</title>
        <authorList>
            <person name="Ahrendt S.R."/>
            <person name="Quandt C.A."/>
            <person name="Ciobanu D."/>
            <person name="Clum A."/>
            <person name="Salamov A."/>
            <person name="Andreopoulos B."/>
            <person name="Cheng J.F."/>
            <person name="Woyke T."/>
            <person name="Pelin A."/>
            <person name="Henrissat B."/>
            <person name="Reynolds N.K."/>
            <person name="Benny G.L."/>
            <person name="Smith M.E."/>
            <person name="James T.Y."/>
            <person name="Grigoriev I.V."/>
        </authorList>
    </citation>
    <scope>NUCLEOTIDE SEQUENCE [LARGE SCALE GENOMIC DNA]</scope>
</reference>
<sequence>MSAASLQPAAAGASGHSELVTPEDYPAAVAATMELCVTMLESRATKRELEGAVEKNVPIRGWGPHPSMIRRWARGLWLLKARRGEAAEAGGEGEGAAEAEGSEAARELPSGAVPVVVGLDEHSDTHLAIADPGPLLSSFSALSLSPFAPRRQSVAGTVPIDILRTIFSWLRPGYDYPRIQTYVAAARVCRCWTEAAVEYLWENVLMWDPDDIDEFAKVVAREQRCFLGPAAPALIRRLLIHLYDTGEEHLDHAAFGVIAMNCRSLRSVDITTTSNLMHLFSLGTFFHLWPNIVALEFKGRMDSIMEGFPLTVDALNTFWSGEVGTAFLQGIGRLKALDFSIDSNAPADIVTALCNAVHGATTD</sequence>
<evidence type="ECO:0000259" key="1">
    <source>
        <dbReference type="Pfam" id="PF12937"/>
    </source>
</evidence>
<accession>A0A4P9W311</accession>
<feature type="non-terminal residue" evidence="2">
    <location>
        <position position="363"/>
    </location>
</feature>
<dbReference type="EMBL" id="KZ998011">
    <property type="protein sequence ID" value="RKO86661.1"/>
    <property type="molecule type" value="Genomic_DNA"/>
</dbReference>
<dbReference type="InterPro" id="IPR036047">
    <property type="entry name" value="F-box-like_dom_sf"/>
</dbReference>
<name>A0A4P9W311_9FUNG</name>